<feature type="region of interest" description="Disordered" evidence="1">
    <location>
        <begin position="114"/>
        <end position="148"/>
    </location>
</feature>
<sequence length="278" mass="30168">MGLITSNTQAIEVCGQVAPGDQPLEARFFANTTRAVVLPSPSPGSDEYHRYSKAGSRSVSNAETGSCVTFSKTLERFKAQDLGRTYWTRFSHHDSQKEARARAEEAAEVFHGFMSSDSEDSDESEDGHLQNRRIPADRIDQHKATKRVMNPSTFLGADATSSKERAKIAGGDSTLVVLAVGEQSVKRECSTSPSLLLKESERRPNPKTLAAAPGADHVPKFGTELMPNLRGESIATRKRANSAPPVASPAVIKRLRLTDESFEHLIRSCSGVAMGRGQ</sequence>
<organism evidence="2 3">
    <name type="scientific">Alectoria fallacina</name>
    <dbReference type="NCBI Taxonomy" id="1903189"/>
    <lineage>
        <taxon>Eukaryota</taxon>
        <taxon>Fungi</taxon>
        <taxon>Dikarya</taxon>
        <taxon>Ascomycota</taxon>
        <taxon>Pezizomycotina</taxon>
        <taxon>Lecanoromycetes</taxon>
        <taxon>OSLEUM clade</taxon>
        <taxon>Lecanoromycetidae</taxon>
        <taxon>Lecanorales</taxon>
        <taxon>Lecanorineae</taxon>
        <taxon>Parmeliaceae</taxon>
        <taxon>Alectoria</taxon>
    </lineage>
</organism>
<dbReference type="AlphaFoldDB" id="A0A8H3IY14"/>
<dbReference type="EMBL" id="CAJPDR010000312">
    <property type="protein sequence ID" value="CAF9931779.1"/>
    <property type="molecule type" value="Genomic_DNA"/>
</dbReference>
<dbReference type="Proteomes" id="UP000664203">
    <property type="component" value="Unassembled WGS sequence"/>
</dbReference>
<proteinExistence type="predicted"/>
<keyword evidence="3" id="KW-1185">Reference proteome</keyword>
<reference evidence="2" key="1">
    <citation type="submission" date="2021-03" db="EMBL/GenBank/DDBJ databases">
        <authorList>
            <person name="Tagirdzhanova G."/>
        </authorList>
    </citation>
    <scope>NUCLEOTIDE SEQUENCE</scope>
</reference>
<gene>
    <name evidence="2" type="ORF">ALECFALPRED_005090</name>
</gene>
<evidence type="ECO:0000313" key="2">
    <source>
        <dbReference type="EMBL" id="CAF9931779.1"/>
    </source>
</evidence>
<name>A0A8H3IY14_9LECA</name>
<evidence type="ECO:0000256" key="1">
    <source>
        <dbReference type="SAM" id="MobiDB-lite"/>
    </source>
</evidence>
<evidence type="ECO:0000313" key="3">
    <source>
        <dbReference type="Proteomes" id="UP000664203"/>
    </source>
</evidence>
<protein>
    <submittedName>
        <fullName evidence="2">Uncharacterized protein</fullName>
    </submittedName>
</protein>
<comment type="caution">
    <text evidence="2">The sequence shown here is derived from an EMBL/GenBank/DDBJ whole genome shotgun (WGS) entry which is preliminary data.</text>
</comment>
<feature type="compositionally biased region" description="Basic and acidic residues" evidence="1">
    <location>
        <begin position="126"/>
        <end position="143"/>
    </location>
</feature>
<accession>A0A8H3IY14</accession>